<dbReference type="EMBL" id="SZYD01000016">
    <property type="protein sequence ID" value="KAD3337047.1"/>
    <property type="molecule type" value="Genomic_DNA"/>
</dbReference>
<proteinExistence type="predicted"/>
<evidence type="ECO:0000313" key="2">
    <source>
        <dbReference type="Proteomes" id="UP000326396"/>
    </source>
</evidence>
<dbReference type="OrthoDB" id="1937173at2759"/>
<protein>
    <submittedName>
        <fullName evidence="1">Uncharacterized protein</fullName>
    </submittedName>
</protein>
<keyword evidence="2" id="KW-1185">Reference proteome</keyword>
<gene>
    <name evidence="1" type="ORF">E3N88_32567</name>
</gene>
<reference evidence="1 2" key="1">
    <citation type="submission" date="2019-05" db="EMBL/GenBank/DDBJ databases">
        <title>Mikania micrantha, genome provides insights into the molecular mechanism of rapid growth.</title>
        <authorList>
            <person name="Liu B."/>
        </authorList>
    </citation>
    <scope>NUCLEOTIDE SEQUENCE [LARGE SCALE GENOMIC DNA]</scope>
    <source>
        <strain evidence="1">NLD-2019</strain>
        <tissue evidence="1">Leaf</tissue>
    </source>
</reference>
<name>A0A5N6M9B8_9ASTR</name>
<evidence type="ECO:0000313" key="1">
    <source>
        <dbReference type="EMBL" id="KAD3337047.1"/>
    </source>
</evidence>
<comment type="caution">
    <text evidence="1">The sequence shown here is derived from an EMBL/GenBank/DDBJ whole genome shotgun (WGS) entry which is preliminary data.</text>
</comment>
<accession>A0A5N6M9B8</accession>
<organism evidence="1 2">
    <name type="scientific">Mikania micrantha</name>
    <name type="common">bitter vine</name>
    <dbReference type="NCBI Taxonomy" id="192012"/>
    <lineage>
        <taxon>Eukaryota</taxon>
        <taxon>Viridiplantae</taxon>
        <taxon>Streptophyta</taxon>
        <taxon>Embryophyta</taxon>
        <taxon>Tracheophyta</taxon>
        <taxon>Spermatophyta</taxon>
        <taxon>Magnoliopsida</taxon>
        <taxon>eudicotyledons</taxon>
        <taxon>Gunneridae</taxon>
        <taxon>Pentapetalae</taxon>
        <taxon>asterids</taxon>
        <taxon>campanulids</taxon>
        <taxon>Asterales</taxon>
        <taxon>Asteraceae</taxon>
        <taxon>Asteroideae</taxon>
        <taxon>Heliantheae alliance</taxon>
        <taxon>Eupatorieae</taxon>
        <taxon>Mikania</taxon>
    </lineage>
</organism>
<sequence length="187" mass="21461">MSFVSSTFCDGLSGKVKKIDRVFDVEMTIGKMTRVTQAIDDCYVEIEGHKFPLRLTVDDVPVVCNFPDVFLEELPGLPPEREIDPYLVLDDLFCSFPCDSSFVWPIKSRFLDIPELALFEFLRENASNQREPLAPVPHWVPIIPPRKGYDAGKIPPLDTARIWAMPAFLHFPDWPKDRRQRVPQKDG</sequence>
<dbReference type="AlphaFoldDB" id="A0A5N6M9B8"/>
<dbReference type="Proteomes" id="UP000326396">
    <property type="component" value="Linkage Group LG6"/>
</dbReference>